<keyword evidence="2" id="KW-0614">Plasmid</keyword>
<feature type="compositionally biased region" description="Basic and acidic residues" evidence="1">
    <location>
        <begin position="1"/>
        <end position="12"/>
    </location>
</feature>
<evidence type="ECO:0000256" key="1">
    <source>
        <dbReference type="SAM" id="MobiDB-lite"/>
    </source>
</evidence>
<dbReference type="InterPro" id="IPR018777">
    <property type="entry name" value="Replication_initiator_prot_A"/>
</dbReference>
<name>R4LBS5_9PSED</name>
<sequence>MSEVSAERKRAQGENPAEAESESEGQADGVALRKSPKGDEQPDFFVPTLYDVGTRDSRKIMDVAVFRLSKKDHRPNAIIRYDLPDGHVQVSSGVHGMASVWDYDIVLMAISHLTESMNRFRDGKGPKPGPTFRPHVGDVLKFCRRDNGGKQKNLISSALDRLASTYVTIERTRKLKNKMVTIKEGENLIAKKSVIENAATGKVEFVEFKIADWMYREITEGKSPDVLTVHPDYFLIDQGIGRFVYRLARRAAGKTTATWGFQTIYDRSGSTGSFKEFCRILRKVINAGDFPEYILKEENGQMGPLLVMTHKNMAEAVIESPGPKDDEDETEEDERE</sequence>
<dbReference type="EMBL" id="KC542383">
    <property type="protein sequence ID" value="AGL12851.1"/>
    <property type="molecule type" value="Genomic_DNA"/>
</dbReference>
<accession>R4LBS5</accession>
<geneLocation type="plasmid" evidence="2">
    <name>pGLE121P3</name>
</geneLocation>
<evidence type="ECO:0000313" key="2">
    <source>
        <dbReference type="EMBL" id="AGL12851.1"/>
    </source>
</evidence>
<dbReference type="AlphaFoldDB" id="R4LBS5"/>
<feature type="region of interest" description="Disordered" evidence="1">
    <location>
        <begin position="1"/>
        <end position="40"/>
    </location>
</feature>
<gene>
    <name evidence="2" type="primary">repA</name>
</gene>
<organism evidence="2">
    <name type="scientific">Pseudomonas sp. GLE121</name>
    <dbReference type="NCBI Taxonomy" id="1329969"/>
    <lineage>
        <taxon>Bacteria</taxon>
        <taxon>Pseudomonadati</taxon>
        <taxon>Pseudomonadota</taxon>
        <taxon>Gammaproteobacteria</taxon>
        <taxon>Pseudomonadales</taxon>
        <taxon>Pseudomonadaceae</taxon>
        <taxon>Pseudomonas</taxon>
    </lineage>
</organism>
<reference evidence="2" key="1">
    <citation type="journal article" date="2013" name="Plasmid">
        <title>Sequence determination and analysis of three plasmids of Pseudomonas sp. GLE121, a psychrophile isolated from surface ice of Ecology Glacier (Antarctica).</title>
        <authorList>
            <person name="Dziewit L."/>
            <person name="Grzesiak J."/>
            <person name="Ciok A."/>
            <person name="Nieckarz M."/>
            <person name="Zdanowski M.K."/>
            <person name="Bartosik D."/>
        </authorList>
    </citation>
    <scope>NUCLEOTIDE SEQUENCE</scope>
    <source>
        <strain evidence="2">GLE121</strain>
        <plasmid evidence="2">pGLE121P3</plasmid>
    </source>
</reference>
<dbReference type="Pfam" id="PF10134">
    <property type="entry name" value="RPA"/>
    <property type="match status" value="1"/>
</dbReference>
<feature type="region of interest" description="Disordered" evidence="1">
    <location>
        <begin position="316"/>
        <end position="336"/>
    </location>
</feature>
<protein>
    <submittedName>
        <fullName evidence="2">Replication protein</fullName>
    </submittedName>
</protein>
<feature type="compositionally biased region" description="Acidic residues" evidence="1">
    <location>
        <begin position="325"/>
        <end position="336"/>
    </location>
</feature>
<proteinExistence type="predicted"/>